<keyword evidence="2" id="KW-1185">Reference proteome</keyword>
<protein>
    <submittedName>
        <fullName evidence="1">Uncharacterized protein</fullName>
    </submittedName>
</protein>
<name>A0A810QFJ1_9FIRM</name>
<dbReference type="KEGG" id="pfaa:MM59RIKEN_23060"/>
<organism evidence="1 2">
    <name type="scientific">Pusillibacter faecalis</name>
    <dbReference type="NCBI Taxonomy" id="2714358"/>
    <lineage>
        <taxon>Bacteria</taxon>
        <taxon>Bacillati</taxon>
        <taxon>Bacillota</taxon>
        <taxon>Clostridia</taxon>
        <taxon>Eubacteriales</taxon>
        <taxon>Oscillospiraceae</taxon>
        <taxon>Pusillibacter</taxon>
    </lineage>
</organism>
<dbReference type="RefSeq" id="WP_055179995.1">
    <property type="nucleotide sequence ID" value="NZ_AP023420.1"/>
</dbReference>
<proteinExistence type="predicted"/>
<evidence type="ECO:0000313" key="2">
    <source>
        <dbReference type="Proteomes" id="UP000679848"/>
    </source>
</evidence>
<gene>
    <name evidence="1" type="ORF">MM59RIKEN_23060</name>
</gene>
<dbReference type="Proteomes" id="UP000679848">
    <property type="component" value="Chromosome"/>
</dbReference>
<evidence type="ECO:0000313" key="1">
    <source>
        <dbReference type="EMBL" id="BCK84987.1"/>
    </source>
</evidence>
<dbReference type="AlphaFoldDB" id="A0A810QFJ1"/>
<accession>A0A810QFJ1</accession>
<sequence length="118" mass="13848">MKPFQNTALLRPLTIEELRLEDPEWVDDHTITFYIPCWFHVDSVFAGIHVETDQNDDYINLYCIYDTRVQSVRLSMIYVNNSAKNGEQDFELEVEIDATTSKLLLNQAVEWLQAEKAY</sequence>
<reference evidence="1" key="1">
    <citation type="submission" date="2020-09" db="EMBL/GenBank/DDBJ databases">
        <title>New species isolated from human feces.</title>
        <authorList>
            <person name="Kitahara M."/>
            <person name="Shigeno Y."/>
            <person name="Shime M."/>
            <person name="Matsumoto Y."/>
            <person name="Nakamura S."/>
            <person name="Motooka D."/>
            <person name="Fukuoka S."/>
            <person name="Nishikawa H."/>
            <person name="Benno Y."/>
        </authorList>
    </citation>
    <scope>NUCLEOTIDE SEQUENCE</scope>
    <source>
        <strain evidence="1">MM59</strain>
    </source>
</reference>
<dbReference type="EMBL" id="AP023420">
    <property type="protein sequence ID" value="BCK84987.1"/>
    <property type="molecule type" value="Genomic_DNA"/>
</dbReference>